<dbReference type="AlphaFoldDB" id="A0A5N5KWL4"/>
<dbReference type="GO" id="GO:0005737">
    <property type="term" value="C:cytoplasm"/>
    <property type="evidence" value="ECO:0007669"/>
    <property type="project" value="TreeGrafter"/>
</dbReference>
<protein>
    <recommendedName>
        <fullName evidence="1">25S rRNA (uridine-N(3))-methyltransferase BMT5-like domain-containing protein</fullName>
    </recommendedName>
</protein>
<sequence>MDYLQSRVKMLNINNKEVKWMKHYSSCQKILLINIEMDSLESCMEMLSIDDDNKEERWIKHYSSHQKILLVGDGDFSFAVCLARAFGSATNVVATSLYSEEMTSLKYSGAAFNLFELEERGCTVIDGVNARTMNRDPLLTQKSFDRIVYNFPHAALKRSEANILQIESHRRLVRGFFRNASDMLEENGEVHVTHKTTDPYSRWEIEKLAEEAGLFLVEKVKFRKSDYPGYANKRGSGPRADEYFPAGNCCTFKFGKTNL</sequence>
<comment type="caution">
    <text evidence="2">The sequence shown here is derived from an EMBL/GenBank/DDBJ whole genome shotgun (WGS) entry which is preliminary data.</text>
</comment>
<dbReference type="Gene3D" id="3.40.50.150">
    <property type="entry name" value="Vaccinia Virus protein VP39"/>
    <property type="match status" value="1"/>
</dbReference>
<dbReference type="SUPFAM" id="SSF53335">
    <property type="entry name" value="S-adenosyl-L-methionine-dependent methyltransferases"/>
    <property type="match status" value="1"/>
</dbReference>
<evidence type="ECO:0000259" key="1">
    <source>
        <dbReference type="Pfam" id="PF10354"/>
    </source>
</evidence>
<gene>
    <name evidence="2" type="ORF">DKX38_017930</name>
</gene>
<dbReference type="PANTHER" id="PTHR11538:SF89">
    <property type="entry name" value="PROTEIN, PUTATIVE (DUF2431)-RELATED"/>
    <property type="match status" value="1"/>
</dbReference>
<organism evidence="2 3">
    <name type="scientific">Salix brachista</name>
    <dbReference type="NCBI Taxonomy" id="2182728"/>
    <lineage>
        <taxon>Eukaryota</taxon>
        <taxon>Viridiplantae</taxon>
        <taxon>Streptophyta</taxon>
        <taxon>Embryophyta</taxon>
        <taxon>Tracheophyta</taxon>
        <taxon>Spermatophyta</taxon>
        <taxon>Magnoliopsida</taxon>
        <taxon>eudicotyledons</taxon>
        <taxon>Gunneridae</taxon>
        <taxon>Pentapetalae</taxon>
        <taxon>rosids</taxon>
        <taxon>fabids</taxon>
        <taxon>Malpighiales</taxon>
        <taxon>Salicaceae</taxon>
        <taxon>Saliceae</taxon>
        <taxon>Salix</taxon>
    </lineage>
</organism>
<dbReference type="GO" id="GO:0070475">
    <property type="term" value="P:rRNA base methylation"/>
    <property type="evidence" value="ECO:0007669"/>
    <property type="project" value="InterPro"/>
</dbReference>
<dbReference type="FunFam" id="3.40.50.150:FF:000440">
    <property type="entry name" value="Os09g0479300 protein"/>
    <property type="match status" value="1"/>
</dbReference>
<dbReference type="EMBL" id="VDCV01000011">
    <property type="protein sequence ID" value="KAB5534844.1"/>
    <property type="molecule type" value="Genomic_DNA"/>
</dbReference>
<dbReference type="PANTHER" id="PTHR11538">
    <property type="entry name" value="PHENYLALANYL-TRNA SYNTHETASE"/>
    <property type="match status" value="1"/>
</dbReference>
<feature type="domain" description="25S rRNA (uridine-N(3))-methyltransferase BMT5-like" evidence="1">
    <location>
        <begin position="69"/>
        <end position="234"/>
    </location>
</feature>
<reference evidence="3" key="1">
    <citation type="journal article" date="2019" name="Gigascience">
        <title>De novo genome assembly of the endangered Acer yangbiense, a plant species with extremely small populations endemic to Yunnan Province, China.</title>
        <authorList>
            <person name="Yang J."/>
            <person name="Wariss H.M."/>
            <person name="Tao L."/>
            <person name="Zhang R."/>
            <person name="Yun Q."/>
            <person name="Hollingsworth P."/>
            <person name="Dao Z."/>
            <person name="Luo G."/>
            <person name="Guo H."/>
            <person name="Ma Y."/>
            <person name="Sun W."/>
        </authorList>
    </citation>
    <scope>NUCLEOTIDE SEQUENCE [LARGE SCALE GENOMIC DNA]</scope>
    <source>
        <strain evidence="3">cv. br00</strain>
    </source>
</reference>
<dbReference type="InterPro" id="IPR029063">
    <property type="entry name" value="SAM-dependent_MTases_sf"/>
</dbReference>
<evidence type="ECO:0000313" key="3">
    <source>
        <dbReference type="Proteomes" id="UP000326939"/>
    </source>
</evidence>
<dbReference type="Proteomes" id="UP000326939">
    <property type="component" value="Chromosome 11"/>
</dbReference>
<name>A0A5N5KWL4_9ROSI</name>
<keyword evidence="3" id="KW-1185">Reference proteome</keyword>
<dbReference type="Pfam" id="PF10354">
    <property type="entry name" value="BMT5-like"/>
    <property type="match status" value="1"/>
</dbReference>
<evidence type="ECO:0000313" key="2">
    <source>
        <dbReference type="EMBL" id="KAB5534844.1"/>
    </source>
</evidence>
<dbReference type="InterPro" id="IPR019446">
    <property type="entry name" value="BMT5-like"/>
</dbReference>
<proteinExistence type="predicted"/>
<accession>A0A5N5KWL4</accession>
<dbReference type="GO" id="GO:0070042">
    <property type="term" value="F:rRNA (uridine-N3-)-methyltransferase activity"/>
    <property type="evidence" value="ECO:0007669"/>
    <property type="project" value="InterPro"/>
</dbReference>